<comment type="caution">
    <text evidence="1">The sequence shown here is derived from an EMBL/GenBank/DDBJ whole genome shotgun (WGS) entry which is preliminary data.</text>
</comment>
<dbReference type="Proteomes" id="UP000176914">
    <property type="component" value="Unassembled WGS sequence"/>
</dbReference>
<dbReference type="EMBL" id="MFLL01000015">
    <property type="protein sequence ID" value="OGG69287.1"/>
    <property type="molecule type" value="Genomic_DNA"/>
</dbReference>
<organism evidence="1 2">
    <name type="scientific">Candidatus Kaiserbacteria bacterium RIFCSPHIGHO2_02_FULL_55_25</name>
    <dbReference type="NCBI Taxonomy" id="1798498"/>
    <lineage>
        <taxon>Bacteria</taxon>
        <taxon>Candidatus Kaiseribacteriota</taxon>
    </lineage>
</organism>
<proteinExistence type="predicted"/>
<evidence type="ECO:0000313" key="2">
    <source>
        <dbReference type="Proteomes" id="UP000176914"/>
    </source>
</evidence>
<accession>A0A1F6E6T0</accession>
<name>A0A1F6E6T0_9BACT</name>
<dbReference type="AlphaFoldDB" id="A0A1F6E6T0"/>
<reference evidence="1 2" key="1">
    <citation type="journal article" date="2016" name="Nat. Commun.">
        <title>Thousands of microbial genomes shed light on interconnected biogeochemical processes in an aquifer system.</title>
        <authorList>
            <person name="Anantharaman K."/>
            <person name="Brown C.T."/>
            <person name="Hug L.A."/>
            <person name="Sharon I."/>
            <person name="Castelle C.J."/>
            <person name="Probst A.J."/>
            <person name="Thomas B.C."/>
            <person name="Singh A."/>
            <person name="Wilkins M.J."/>
            <person name="Karaoz U."/>
            <person name="Brodie E.L."/>
            <person name="Williams K.H."/>
            <person name="Hubbard S.S."/>
            <person name="Banfield J.F."/>
        </authorList>
    </citation>
    <scope>NUCLEOTIDE SEQUENCE [LARGE SCALE GENOMIC DNA]</scope>
</reference>
<gene>
    <name evidence="1" type="ORF">A3C20_03285</name>
</gene>
<protein>
    <submittedName>
        <fullName evidence="1">Uncharacterized protein</fullName>
    </submittedName>
</protein>
<evidence type="ECO:0000313" key="1">
    <source>
        <dbReference type="EMBL" id="OGG69287.1"/>
    </source>
</evidence>
<sequence length="106" mass="12480">MRHATRTIRKFVRPEILRFRYQLDALVRRLTFIQGKIIRYQVNRNDGSVSIYEGGFSGEIIAIVRLADECRNSMKAVVQTNLPVMRKPDFIKDLNPLEVSFERLPW</sequence>